<dbReference type="GO" id="GO:0016285">
    <property type="term" value="F:alanyl aminopeptidase activity"/>
    <property type="evidence" value="ECO:0007669"/>
    <property type="project" value="UniProtKB-EC"/>
</dbReference>
<feature type="domain" description="Peptidase M1 membrane alanine aminopeptidase" evidence="11">
    <location>
        <begin position="254"/>
        <end position="461"/>
    </location>
</feature>
<sequence>MVRDLRFLFLLLFILIACSSRRAVNDPVLETGVDRSLALYRKAVLSNIGYALELDIPAGQTKAISAHETLTFSLNSVRLPVQLDFKEDPAKISMMIINGQHVDVNYQKEHLLLGPGFLKMGLNVVQIEFTAGDGALNRNLDYLYTLFVPDRARTVFPCFDQPDLKAIYTLTLHVPQDWEAIANGELKDSVIGQQYKTYHFKPSNLLSTYHFAFAAGNFRLYKGIAGGKTTDFLYRETDKTKITPSLPAIFALHSSALKYYESWTGIPYPFQKFGFVAIPDFQFGGMEHPGAIQYKASSLFLDTGATKDQLNSRNNLIAHETAHMWFGDMVTMDWFSDVWMKEVFANFMADKSAEETAGKDAYALKFLIDHLPAAYAVDRTEGANPIRQPLDNLKDAGSLYGNIIYHKAPVMMQQLESLMGKAPFQQGVREYLHKFANGNASWPDLIQILDRYTPADLEQWNKVWVNESGRPVISYTVTYEDEKITRLQIIQRPEYGQKRIWPQTFELSLFYPGSVKVLHASFTGEKLVVKGAEGLARPMFILFNSAGDGYGQWPVDPLLLQQLFSLEKPLHRATACISLYEQMLSGRVIRPDELLALFGRGLEREQEELNIKLLTNYISTIYWQFSTPAQRKRLSAGLENQIWAALQQQKASNNRKQLFKAYQDIFMSAGARDRLYQVWKSQQPPSGVALAEDDYTSLALSLAVRDDADPAILKIQDSRITNPDRKKRFEFIMPAVSGDQGKRDNFFNSLKFLPNRARESNVLGALYYLHHPLRQAYSIRYLQQSLDLLEEIQSTGDIFFPQSWLQATFGTYQTKQAADVVRKFLAAHPGYNSKLRAKILQNSDNLFRAERLIKEVYE</sequence>
<dbReference type="GO" id="GO:0006508">
    <property type="term" value="P:proteolysis"/>
    <property type="evidence" value="ECO:0007669"/>
    <property type="project" value="UniProtKB-KW"/>
</dbReference>
<keyword evidence="7" id="KW-0479">Metal-binding</keyword>
<evidence type="ECO:0000256" key="9">
    <source>
        <dbReference type="ARBA" id="ARBA00022833"/>
    </source>
</evidence>
<evidence type="ECO:0000256" key="4">
    <source>
        <dbReference type="ARBA" id="ARBA00012564"/>
    </source>
</evidence>
<dbReference type="PANTHER" id="PTHR11533">
    <property type="entry name" value="PROTEASE M1 ZINC METALLOPROTEASE"/>
    <property type="match status" value="1"/>
</dbReference>
<dbReference type="PRINTS" id="PR00756">
    <property type="entry name" value="ALADIPTASE"/>
</dbReference>
<dbReference type="AlphaFoldDB" id="A0A1H4AMI0"/>
<dbReference type="SUPFAM" id="SSF63737">
    <property type="entry name" value="Leukotriene A4 hydrolase N-terminal domain"/>
    <property type="match status" value="1"/>
</dbReference>
<dbReference type="SUPFAM" id="SSF55486">
    <property type="entry name" value="Metalloproteases ('zincins'), catalytic domain"/>
    <property type="match status" value="1"/>
</dbReference>
<dbReference type="Pfam" id="PF01433">
    <property type="entry name" value="Peptidase_M1"/>
    <property type="match status" value="1"/>
</dbReference>
<keyword evidence="13" id="KW-0031">Aminopeptidase</keyword>
<keyword evidence="9" id="KW-0862">Zinc</keyword>
<dbReference type="InterPro" id="IPR027268">
    <property type="entry name" value="Peptidase_M4/M1_CTD_sf"/>
</dbReference>
<dbReference type="PANTHER" id="PTHR11533:SF299">
    <property type="entry name" value="AMINOPEPTIDASE"/>
    <property type="match status" value="1"/>
</dbReference>
<evidence type="ECO:0000259" key="12">
    <source>
        <dbReference type="Pfam" id="PF17900"/>
    </source>
</evidence>
<feature type="domain" description="Aminopeptidase N-like N-terminal" evidence="12">
    <location>
        <begin position="142"/>
        <end position="209"/>
    </location>
</feature>
<comment type="cofactor">
    <cofactor evidence="2">
        <name>Zn(2+)</name>
        <dbReference type="ChEBI" id="CHEBI:29105"/>
    </cofactor>
</comment>
<reference evidence="13 14" key="1">
    <citation type="submission" date="2016-10" db="EMBL/GenBank/DDBJ databases">
        <authorList>
            <person name="de Groot N.N."/>
        </authorList>
    </citation>
    <scope>NUCLEOTIDE SEQUENCE [LARGE SCALE GENOMIC DNA]</scope>
    <source>
        <strain evidence="13 14">DSM 19033</strain>
    </source>
</reference>
<dbReference type="EC" id="3.4.11.2" evidence="4"/>
<evidence type="ECO:0000256" key="2">
    <source>
        <dbReference type="ARBA" id="ARBA00001947"/>
    </source>
</evidence>
<evidence type="ECO:0000256" key="5">
    <source>
        <dbReference type="ARBA" id="ARBA00015611"/>
    </source>
</evidence>
<dbReference type="GO" id="GO:0008270">
    <property type="term" value="F:zinc ion binding"/>
    <property type="evidence" value="ECO:0007669"/>
    <property type="project" value="InterPro"/>
</dbReference>
<evidence type="ECO:0000256" key="3">
    <source>
        <dbReference type="ARBA" id="ARBA00010136"/>
    </source>
</evidence>
<dbReference type="InterPro" id="IPR001930">
    <property type="entry name" value="Peptidase_M1"/>
</dbReference>
<comment type="catalytic activity">
    <reaction evidence="1">
        <text>Release of an N-terminal amino acid, Xaa-|-Yaa- from a peptide, amide or arylamide. Xaa is preferably Ala, but may be most amino acids including Pro (slow action). When a terminal hydrophobic residue is followed by a prolyl residue, the two may be released as an intact Xaa-Pro dipeptide.</text>
        <dbReference type="EC" id="3.4.11.2"/>
    </reaction>
</comment>
<dbReference type="Pfam" id="PF17900">
    <property type="entry name" value="Peptidase_M1_N"/>
    <property type="match status" value="1"/>
</dbReference>
<dbReference type="InterPro" id="IPR045357">
    <property type="entry name" value="Aminopeptidase_N-like_N"/>
</dbReference>
<accession>A0A1H4AMI0</accession>
<dbReference type="Gene3D" id="1.10.390.10">
    <property type="entry name" value="Neutral Protease Domain 2"/>
    <property type="match status" value="1"/>
</dbReference>
<evidence type="ECO:0000256" key="10">
    <source>
        <dbReference type="ARBA" id="ARBA00023049"/>
    </source>
</evidence>
<dbReference type="GO" id="GO:0016020">
    <property type="term" value="C:membrane"/>
    <property type="evidence" value="ECO:0007669"/>
    <property type="project" value="TreeGrafter"/>
</dbReference>
<organism evidence="13 14">
    <name type="scientific">Pedobacter hartonius</name>
    <dbReference type="NCBI Taxonomy" id="425514"/>
    <lineage>
        <taxon>Bacteria</taxon>
        <taxon>Pseudomonadati</taxon>
        <taxon>Bacteroidota</taxon>
        <taxon>Sphingobacteriia</taxon>
        <taxon>Sphingobacteriales</taxon>
        <taxon>Sphingobacteriaceae</taxon>
        <taxon>Pedobacter</taxon>
    </lineage>
</organism>
<keyword evidence="14" id="KW-1185">Reference proteome</keyword>
<dbReference type="EMBL" id="FNRA01000003">
    <property type="protein sequence ID" value="SEA37159.1"/>
    <property type="molecule type" value="Genomic_DNA"/>
</dbReference>
<dbReference type="GO" id="GO:0005615">
    <property type="term" value="C:extracellular space"/>
    <property type="evidence" value="ECO:0007669"/>
    <property type="project" value="TreeGrafter"/>
</dbReference>
<keyword evidence="8" id="KW-0378">Hydrolase</keyword>
<dbReference type="RefSeq" id="WP_090555711.1">
    <property type="nucleotide sequence ID" value="NZ_FNRA01000003.1"/>
</dbReference>
<evidence type="ECO:0000313" key="14">
    <source>
        <dbReference type="Proteomes" id="UP000198850"/>
    </source>
</evidence>
<dbReference type="GO" id="GO:0070006">
    <property type="term" value="F:metalloaminopeptidase activity"/>
    <property type="evidence" value="ECO:0007669"/>
    <property type="project" value="TreeGrafter"/>
</dbReference>
<dbReference type="Proteomes" id="UP000198850">
    <property type="component" value="Unassembled WGS sequence"/>
</dbReference>
<dbReference type="InterPro" id="IPR042097">
    <property type="entry name" value="Aminopeptidase_N-like_N_sf"/>
</dbReference>
<proteinExistence type="inferred from homology"/>
<dbReference type="OrthoDB" id="100605at2"/>
<evidence type="ECO:0000256" key="6">
    <source>
        <dbReference type="ARBA" id="ARBA00022670"/>
    </source>
</evidence>
<dbReference type="GO" id="GO:0005737">
    <property type="term" value="C:cytoplasm"/>
    <property type="evidence" value="ECO:0007669"/>
    <property type="project" value="TreeGrafter"/>
</dbReference>
<evidence type="ECO:0000256" key="1">
    <source>
        <dbReference type="ARBA" id="ARBA00000098"/>
    </source>
</evidence>
<protein>
    <recommendedName>
        <fullName evidence="5">Aminopeptidase N</fullName>
        <ecNumber evidence="4">3.4.11.2</ecNumber>
    </recommendedName>
</protein>
<dbReference type="GO" id="GO:0042277">
    <property type="term" value="F:peptide binding"/>
    <property type="evidence" value="ECO:0007669"/>
    <property type="project" value="TreeGrafter"/>
</dbReference>
<evidence type="ECO:0000313" key="13">
    <source>
        <dbReference type="EMBL" id="SEA37159.1"/>
    </source>
</evidence>
<dbReference type="CDD" id="cd09602">
    <property type="entry name" value="M1_APN"/>
    <property type="match status" value="1"/>
</dbReference>
<dbReference type="Gene3D" id="2.60.40.1730">
    <property type="entry name" value="tricorn interacting facor f3 domain"/>
    <property type="match status" value="1"/>
</dbReference>
<evidence type="ECO:0000256" key="7">
    <source>
        <dbReference type="ARBA" id="ARBA00022723"/>
    </source>
</evidence>
<dbReference type="STRING" id="425514.SAMN05443550_10335"/>
<dbReference type="PROSITE" id="PS51257">
    <property type="entry name" value="PROKAR_LIPOPROTEIN"/>
    <property type="match status" value="1"/>
</dbReference>
<dbReference type="InterPro" id="IPR014782">
    <property type="entry name" value="Peptidase_M1_dom"/>
</dbReference>
<keyword evidence="6" id="KW-0645">Protease</keyword>
<evidence type="ECO:0000259" key="11">
    <source>
        <dbReference type="Pfam" id="PF01433"/>
    </source>
</evidence>
<keyword evidence="10" id="KW-0482">Metalloprotease</keyword>
<evidence type="ECO:0000256" key="8">
    <source>
        <dbReference type="ARBA" id="ARBA00022801"/>
    </source>
</evidence>
<dbReference type="GO" id="GO:0043171">
    <property type="term" value="P:peptide catabolic process"/>
    <property type="evidence" value="ECO:0007669"/>
    <property type="project" value="TreeGrafter"/>
</dbReference>
<dbReference type="InterPro" id="IPR050344">
    <property type="entry name" value="Peptidase_M1_aminopeptidases"/>
</dbReference>
<gene>
    <name evidence="13" type="ORF">SAMN05443550_10335</name>
</gene>
<name>A0A1H4AMI0_9SPHI</name>
<comment type="similarity">
    <text evidence="3">Belongs to the peptidase M1 family.</text>
</comment>